<feature type="region of interest" description="Disordered" evidence="1">
    <location>
        <begin position="131"/>
        <end position="210"/>
    </location>
</feature>
<protein>
    <submittedName>
        <fullName evidence="3">Uncharacterized protein LOC115631841</fullName>
    </submittedName>
</protein>
<accession>A0A6J2U881</accession>
<organism evidence="2 3">
    <name type="scientific">Drosophila lebanonensis</name>
    <name type="common">Fruit fly</name>
    <name type="synonym">Scaptodrosophila lebanonensis</name>
    <dbReference type="NCBI Taxonomy" id="7225"/>
    <lineage>
        <taxon>Eukaryota</taxon>
        <taxon>Metazoa</taxon>
        <taxon>Ecdysozoa</taxon>
        <taxon>Arthropoda</taxon>
        <taxon>Hexapoda</taxon>
        <taxon>Insecta</taxon>
        <taxon>Pterygota</taxon>
        <taxon>Neoptera</taxon>
        <taxon>Endopterygota</taxon>
        <taxon>Diptera</taxon>
        <taxon>Brachycera</taxon>
        <taxon>Muscomorpha</taxon>
        <taxon>Ephydroidea</taxon>
        <taxon>Drosophilidae</taxon>
        <taxon>Scaptodrosophila</taxon>
    </lineage>
</organism>
<gene>
    <name evidence="3" type="primary">LOC115631841</name>
</gene>
<keyword evidence="2" id="KW-1185">Reference proteome</keyword>
<proteinExistence type="predicted"/>
<dbReference type="Proteomes" id="UP000504634">
    <property type="component" value="Unplaced"/>
</dbReference>
<feature type="compositionally biased region" description="Polar residues" evidence="1">
    <location>
        <begin position="153"/>
        <end position="180"/>
    </location>
</feature>
<evidence type="ECO:0000313" key="3">
    <source>
        <dbReference type="RefSeq" id="XP_030384544.1"/>
    </source>
</evidence>
<feature type="compositionally biased region" description="Polar residues" evidence="1">
    <location>
        <begin position="187"/>
        <end position="210"/>
    </location>
</feature>
<reference evidence="3" key="1">
    <citation type="submission" date="2025-08" db="UniProtKB">
        <authorList>
            <consortium name="RefSeq"/>
        </authorList>
    </citation>
    <scope>IDENTIFICATION</scope>
    <source>
        <strain evidence="3">11010-0011.00</strain>
        <tissue evidence="3">Whole body</tissue>
    </source>
</reference>
<dbReference type="GeneID" id="115631841"/>
<dbReference type="RefSeq" id="XP_030384544.1">
    <property type="nucleotide sequence ID" value="XM_030528684.1"/>
</dbReference>
<dbReference type="OrthoDB" id="7872866at2759"/>
<sequence>MAKKIPNVDVPRDPAQFMMLKKEINRDTVEISQNFWKEFRSMRQNMNRRLIVESNQRQEIGTLVRTADEEAHQQAEALSRTISTYGMNSDGNPLLGSPRGTNKQTHIQRTPEVILQLSNSLDQTNAADALLPAPNQESPKGTHMRMDEDRRSASPSYSRFNSQAQSMANPSILSTASNQIPKAPPTSRVTLVSGNLSKGTNASKQQITRR</sequence>
<evidence type="ECO:0000313" key="2">
    <source>
        <dbReference type="Proteomes" id="UP000504634"/>
    </source>
</evidence>
<evidence type="ECO:0000256" key="1">
    <source>
        <dbReference type="SAM" id="MobiDB-lite"/>
    </source>
</evidence>
<dbReference type="AlphaFoldDB" id="A0A6J2U881"/>
<name>A0A6J2U881_DROLE</name>